<comment type="function">
    <text evidence="6">This promotes the activity of RNA polymerase II.</text>
</comment>
<dbReference type="InterPro" id="IPR004274">
    <property type="entry name" value="FCP1_dom"/>
</dbReference>
<organism evidence="8 9">
    <name type="scientific">Spinacia oleracea</name>
    <name type="common">Spinach</name>
    <dbReference type="NCBI Taxonomy" id="3562"/>
    <lineage>
        <taxon>Eukaryota</taxon>
        <taxon>Viridiplantae</taxon>
        <taxon>Streptophyta</taxon>
        <taxon>Embryophyta</taxon>
        <taxon>Tracheophyta</taxon>
        <taxon>Spermatophyta</taxon>
        <taxon>Magnoliopsida</taxon>
        <taxon>eudicotyledons</taxon>
        <taxon>Gunneridae</taxon>
        <taxon>Pentapetalae</taxon>
        <taxon>Caryophyllales</taxon>
        <taxon>Chenopodiaceae</taxon>
        <taxon>Chenopodioideae</taxon>
        <taxon>Anserineae</taxon>
        <taxon>Spinacia</taxon>
    </lineage>
</organism>
<sequence>MVENPITLPFDYIRPKLSLTHEAINRHRDDNLRSLLDRKKLHLILDLDHTLIHTRKTMKLLDREKGQRFKKINDAYEIFEGKFVVKLRPGVRDFLNQVSSMFDLSIYTTGTRIYAHNVVELLDKSRFMYVITREDSLKENQKSLNNVLLHERVVLIVDDKQDVWEESSRENLIKIKPYRYYLPTKNNAKESDDELTRVLSILKEVHRVFYDEHCKHNGVEYDCSNKDVREVLRRVTRRSGSPLLKIKVIIGSWLGNLFGPCNSQPRTKV</sequence>
<reference evidence="8" key="1">
    <citation type="journal article" date="2021" name="Nat. Commun.">
        <title>Genomic analyses provide insights into spinach domestication and the genetic basis of agronomic traits.</title>
        <authorList>
            <person name="Cai X."/>
            <person name="Sun X."/>
            <person name="Xu C."/>
            <person name="Sun H."/>
            <person name="Wang X."/>
            <person name="Ge C."/>
            <person name="Zhang Z."/>
            <person name="Wang Q."/>
            <person name="Fei Z."/>
            <person name="Jiao C."/>
            <person name="Wang Q."/>
        </authorList>
    </citation>
    <scope>NUCLEOTIDE SEQUENCE [LARGE SCALE GENOMIC DNA]</scope>
    <source>
        <strain evidence="8">cv. Varoflay</strain>
    </source>
</reference>
<accession>A0ABM3QJP0</accession>
<evidence type="ECO:0000256" key="1">
    <source>
        <dbReference type="ARBA" id="ARBA00004123"/>
    </source>
</evidence>
<dbReference type="SMART" id="SM00577">
    <property type="entry name" value="CPDc"/>
    <property type="match status" value="1"/>
</dbReference>
<dbReference type="PANTHER" id="PTHR23081:SF36">
    <property type="entry name" value="RNA POLYMERASE II SUBUNIT A C-TERMINAL DOMAIN PHOSPHATASE"/>
    <property type="match status" value="1"/>
</dbReference>
<dbReference type="PANTHER" id="PTHR23081">
    <property type="entry name" value="RNA POLYMERASE II CTD PHOSPHATASE"/>
    <property type="match status" value="1"/>
</dbReference>
<dbReference type="PROSITE" id="PS50969">
    <property type="entry name" value="FCP1"/>
    <property type="match status" value="1"/>
</dbReference>
<proteinExistence type="predicted"/>
<dbReference type="SUPFAM" id="SSF56784">
    <property type="entry name" value="HAD-like"/>
    <property type="match status" value="1"/>
</dbReference>
<feature type="domain" description="FCP1 homology" evidence="7">
    <location>
        <begin position="36"/>
        <end position="205"/>
    </location>
</feature>
<evidence type="ECO:0000256" key="2">
    <source>
        <dbReference type="ARBA" id="ARBA00022801"/>
    </source>
</evidence>
<keyword evidence="2 6" id="KW-0378">Hydrolase</keyword>
<dbReference type="Pfam" id="PF03031">
    <property type="entry name" value="NIF"/>
    <property type="match status" value="1"/>
</dbReference>
<comment type="catalytic activity">
    <reaction evidence="5 6">
        <text>O-phospho-L-threonyl-[protein] + H2O = L-threonyl-[protein] + phosphate</text>
        <dbReference type="Rhea" id="RHEA:47004"/>
        <dbReference type="Rhea" id="RHEA-COMP:11060"/>
        <dbReference type="Rhea" id="RHEA-COMP:11605"/>
        <dbReference type="ChEBI" id="CHEBI:15377"/>
        <dbReference type="ChEBI" id="CHEBI:30013"/>
        <dbReference type="ChEBI" id="CHEBI:43474"/>
        <dbReference type="ChEBI" id="CHEBI:61977"/>
        <dbReference type="EC" id="3.1.3.16"/>
    </reaction>
</comment>
<evidence type="ECO:0000256" key="4">
    <source>
        <dbReference type="ARBA" id="ARBA00047761"/>
    </source>
</evidence>
<dbReference type="CDD" id="cd07521">
    <property type="entry name" value="HAD_FCP1-like"/>
    <property type="match status" value="1"/>
</dbReference>
<keyword evidence="3 6" id="KW-0539">Nucleus</keyword>
<dbReference type="Proteomes" id="UP000813463">
    <property type="component" value="Chromosome 4"/>
</dbReference>
<evidence type="ECO:0000256" key="5">
    <source>
        <dbReference type="ARBA" id="ARBA00048336"/>
    </source>
</evidence>
<reference evidence="9" key="2">
    <citation type="submission" date="2025-08" db="UniProtKB">
        <authorList>
            <consortium name="RefSeq"/>
        </authorList>
    </citation>
    <scope>IDENTIFICATION</scope>
    <source>
        <tissue evidence="9">Leaf</tissue>
    </source>
</reference>
<comment type="catalytic activity">
    <reaction evidence="4 6">
        <text>O-phospho-L-seryl-[protein] + H2O = L-seryl-[protein] + phosphate</text>
        <dbReference type="Rhea" id="RHEA:20629"/>
        <dbReference type="Rhea" id="RHEA-COMP:9863"/>
        <dbReference type="Rhea" id="RHEA-COMP:11604"/>
        <dbReference type="ChEBI" id="CHEBI:15377"/>
        <dbReference type="ChEBI" id="CHEBI:29999"/>
        <dbReference type="ChEBI" id="CHEBI:43474"/>
        <dbReference type="ChEBI" id="CHEBI:83421"/>
        <dbReference type="EC" id="3.1.3.16"/>
    </reaction>
</comment>
<evidence type="ECO:0000313" key="8">
    <source>
        <dbReference type="Proteomes" id="UP000813463"/>
    </source>
</evidence>
<name>A0ABM3QJP0_SPIOL</name>
<protein>
    <recommendedName>
        <fullName evidence="6">RNA polymerase II C-terminal domain phosphatase-like</fullName>
        <ecNumber evidence="6">3.1.3.16</ecNumber>
    </recommendedName>
</protein>
<dbReference type="RefSeq" id="XP_056683579.1">
    <property type="nucleotide sequence ID" value="XM_056827601.1"/>
</dbReference>
<dbReference type="Gene3D" id="3.40.50.1000">
    <property type="entry name" value="HAD superfamily/HAD-like"/>
    <property type="match status" value="1"/>
</dbReference>
<dbReference type="NCBIfam" id="TIGR02250">
    <property type="entry name" value="FCP1_euk"/>
    <property type="match status" value="1"/>
</dbReference>
<evidence type="ECO:0000256" key="3">
    <source>
        <dbReference type="ARBA" id="ARBA00023242"/>
    </source>
</evidence>
<dbReference type="InterPro" id="IPR023214">
    <property type="entry name" value="HAD_sf"/>
</dbReference>
<gene>
    <name evidence="9" type="primary">LOC130459960</name>
</gene>
<dbReference type="InterPro" id="IPR039189">
    <property type="entry name" value="Fcp1"/>
</dbReference>
<keyword evidence="8" id="KW-1185">Reference proteome</keyword>
<evidence type="ECO:0000256" key="6">
    <source>
        <dbReference type="RuleBase" id="RU366066"/>
    </source>
</evidence>
<comment type="subcellular location">
    <subcellularLocation>
        <location evidence="1 6">Nucleus</location>
    </subcellularLocation>
</comment>
<evidence type="ECO:0000259" key="7">
    <source>
        <dbReference type="PROSITE" id="PS50969"/>
    </source>
</evidence>
<dbReference type="InterPro" id="IPR011947">
    <property type="entry name" value="FCP1_euk"/>
</dbReference>
<dbReference type="InterPro" id="IPR036412">
    <property type="entry name" value="HAD-like_sf"/>
</dbReference>
<dbReference type="EC" id="3.1.3.16" evidence="6"/>
<evidence type="ECO:0000313" key="9">
    <source>
        <dbReference type="RefSeq" id="XP_056683579.1"/>
    </source>
</evidence>
<dbReference type="GeneID" id="130459960"/>